<dbReference type="Gene3D" id="1.10.1740.10">
    <property type="match status" value="1"/>
</dbReference>
<dbReference type="InterPro" id="IPR013325">
    <property type="entry name" value="RNA_pol_sigma_r2"/>
</dbReference>
<keyword evidence="2" id="KW-0805">Transcription regulation</keyword>
<keyword evidence="8" id="KW-1185">Reference proteome</keyword>
<evidence type="ECO:0000259" key="5">
    <source>
        <dbReference type="Pfam" id="PF04542"/>
    </source>
</evidence>
<evidence type="ECO:0000256" key="1">
    <source>
        <dbReference type="ARBA" id="ARBA00010641"/>
    </source>
</evidence>
<comment type="similarity">
    <text evidence="1">Belongs to the sigma-70 factor family. ECF subfamily.</text>
</comment>
<organism evidence="7 8">
    <name type="scientific">Kribbella koreensis</name>
    <dbReference type="NCBI Taxonomy" id="57909"/>
    <lineage>
        <taxon>Bacteria</taxon>
        <taxon>Bacillati</taxon>
        <taxon>Actinomycetota</taxon>
        <taxon>Actinomycetes</taxon>
        <taxon>Propionibacteriales</taxon>
        <taxon>Kribbellaceae</taxon>
        <taxon>Kribbella</taxon>
    </lineage>
</organism>
<dbReference type="EMBL" id="BAAAHK010000003">
    <property type="protein sequence ID" value="GAA0930331.1"/>
    <property type="molecule type" value="Genomic_DNA"/>
</dbReference>
<accession>A0ABP4A1G8</accession>
<dbReference type="PANTHER" id="PTHR43133:SF25">
    <property type="entry name" value="RNA POLYMERASE SIGMA FACTOR RFAY-RELATED"/>
    <property type="match status" value="1"/>
</dbReference>
<dbReference type="RefSeq" id="WP_343965898.1">
    <property type="nucleotide sequence ID" value="NZ_BAAAHK010000003.1"/>
</dbReference>
<sequence length="210" mass="22897">MSTPIVGVLMGEGTGQAVSSDLELWERLRSADELALTELFHRHSDAVYNFAFRRTSSWSLAEDIVQATFTAVWRRAGEGRLDELTFGTARPLLLTVARYECANAARSSRRLTALRQRLGTLGGSTETPDHSALAVAKVDDERAMSALRRALAKVPADQREIVELVAWSGCSMAEAAQVLGVPEGTVKSRLARARRRLAGLIDLDTTEGTQ</sequence>
<dbReference type="Pfam" id="PF08281">
    <property type="entry name" value="Sigma70_r4_2"/>
    <property type="match status" value="1"/>
</dbReference>
<dbReference type="Pfam" id="PF04542">
    <property type="entry name" value="Sigma70_r2"/>
    <property type="match status" value="1"/>
</dbReference>
<evidence type="ECO:0000313" key="8">
    <source>
        <dbReference type="Proteomes" id="UP001500542"/>
    </source>
</evidence>
<dbReference type="InterPro" id="IPR013324">
    <property type="entry name" value="RNA_pol_sigma_r3/r4-like"/>
</dbReference>
<comment type="caution">
    <text evidence="7">The sequence shown here is derived from an EMBL/GenBank/DDBJ whole genome shotgun (WGS) entry which is preliminary data.</text>
</comment>
<dbReference type="Gene3D" id="1.10.10.10">
    <property type="entry name" value="Winged helix-like DNA-binding domain superfamily/Winged helix DNA-binding domain"/>
    <property type="match status" value="1"/>
</dbReference>
<evidence type="ECO:0000259" key="6">
    <source>
        <dbReference type="Pfam" id="PF08281"/>
    </source>
</evidence>
<evidence type="ECO:0000256" key="4">
    <source>
        <dbReference type="ARBA" id="ARBA00023163"/>
    </source>
</evidence>
<feature type="domain" description="RNA polymerase sigma factor 70 region 4 type 2" evidence="6">
    <location>
        <begin position="146"/>
        <end position="197"/>
    </location>
</feature>
<evidence type="ECO:0000313" key="7">
    <source>
        <dbReference type="EMBL" id="GAA0930331.1"/>
    </source>
</evidence>
<dbReference type="InterPro" id="IPR014284">
    <property type="entry name" value="RNA_pol_sigma-70_dom"/>
</dbReference>
<dbReference type="PANTHER" id="PTHR43133">
    <property type="entry name" value="RNA POLYMERASE ECF-TYPE SIGMA FACTO"/>
    <property type="match status" value="1"/>
</dbReference>
<evidence type="ECO:0000256" key="2">
    <source>
        <dbReference type="ARBA" id="ARBA00023015"/>
    </source>
</evidence>
<gene>
    <name evidence="7" type="ORF">GCM10009554_13320</name>
</gene>
<dbReference type="NCBIfam" id="TIGR02937">
    <property type="entry name" value="sigma70-ECF"/>
    <property type="match status" value="1"/>
</dbReference>
<dbReference type="InterPro" id="IPR036388">
    <property type="entry name" value="WH-like_DNA-bd_sf"/>
</dbReference>
<proteinExistence type="inferred from homology"/>
<name>A0ABP4A1G8_9ACTN</name>
<dbReference type="InterPro" id="IPR039425">
    <property type="entry name" value="RNA_pol_sigma-70-like"/>
</dbReference>
<keyword evidence="4" id="KW-0804">Transcription</keyword>
<keyword evidence="3" id="KW-0731">Sigma factor</keyword>
<protein>
    <submittedName>
        <fullName evidence="7">RNA polymerase sigma factor</fullName>
    </submittedName>
</protein>
<dbReference type="InterPro" id="IPR007627">
    <property type="entry name" value="RNA_pol_sigma70_r2"/>
</dbReference>
<dbReference type="SUPFAM" id="SSF88946">
    <property type="entry name" value="Sigma2 domain of RNA polymerase sigma factors"/>
    <property type="match status" value="1"/>
</dbReference>
<evidence type="ECO:0000256" key="3">
    <source>
        <dbReference type="ARBA" id="ARBA00023082"/>
    </source>
</evidence>
<dbReference type="Proteomes" id="UP001500542">
    <property type="component" value="Unassembled WGS sequence"/>
</dbReference>
<dbReference type="SUPFAM" id="SSF88659">
    <property type="entry name" value="Sigma3 and sigma4 domains of RNA polymerase sigma factors"/>
    <property type="match status" value="1"/>
</dbReference>
<feature type="domain" description="RNA polymerase sigma-70 region 2" evidence="5">
    <location>
        <begin position="39"/>
        <end position="110"/>
    </location>
</feature>
<dbReference type="InterPro" id="IPR013249">
    <property type="entry name" value="RNA_pol_sigma70_r4_t2"/>
</dbReference>
<reference evidence="8" key="1">
    <citation type="journal article" date="2019" name="Int. J. Syst. Evol. Microbiol.">
        <title>The Global Catalogue of Microorganisms (GCM) 10K type strain sequencing project: providing services to taxonomists for standard genome sequencing and annotation.</title>
        <authorList>
            <consortium name="The Broad Institute Genomics Platform"/>
            <consortium name="The Broad Institute Genome Sequencing Center for Infectious Disease"/>
            <person name="Wu L."/>
            <person name="Ma J."/>
        </authorList>
    </citation>
    <scope>NUCLEOTIDE SEQUENCE [LARGE SCALE GENOMIC DNA]</scope>
    <source>
        <strain evidence="8">JCM 10977</strain>
    </source>
</reference>